<keyword evidence="7" id="KW-0677">Repeat</keyword>
<dbReference type="InterPro" id="IPR001343">
    <property type="entry name" value="Hemolysn_Ca-bd"/>
</dbReference>
<evidence type="ECO:0000256" key="5">
    <source>
        <dbReference type="ARBA" id="ARBA00022525"/>
    </source>
</evidence>
<name>A0ABW9Z155_9HYPH</name>
<keyword evidence="6" id="KW-0800">Toxin</keyword>
<proteinExistence type="inferred from homology"/>
<sequence length="906" mass="94362">MSWLDDVWNWVSNTANSVGRGILDAFQSLGQSIKNNILELPLWFNSVLGATGAVVGDVKYFRPSHSDPDVQALMSGSKWNGSVITYSLPDSRDDYSYLNPHASGFERLSAQSEQVVHDVMKAVDGYVNVGVAFTGRNHANIKVASFVPGSVVTGSTGYYPGMPAYGGETWIVGGGSSMEVTKGSHRYALIMHELGHVLGLKHSHDSVSGLPKMSAAHDSTEYTVMSYNNEGNAPQSFMQYDIAALQAMYGADFTTNSSDTTYSWSELFGVMSINGVKQGSATFSGRIFLTIWDGGGTDTYDMSNFRDNALIDLSPGGFSRFSDAQLAEKGTGGRVKGNVYNAFQYNGDVRSLIENAIGGGGNDKIVGNQANNLLKGNSGNDELHGGAGHDTLVGGEGSDKFFGGAGSDRFDGGTGHDTVSYWTASGAVRVYLWGTGYNQGEAAGDSYVDVEVIDGSRFGDVLEGDARANIFWSDSGNDTLRGREGNDELIGASGDDLLYGDTGEDALAGGEGNDKLLGGAGADRLDGGAGRDTVSYWGAAGGVLVDLGDASRNQGEAAGDVYVSIEVVDGSTHGDTIEGTDAADTFWGDAGNDVLRGRGNADVLKGAAGDDWLAGGTGGDLLDGGDGYDTADYSGAASRVVVDRVNMGRNQGEAAGDAFESVEGVVGSAHNDEFYGGGGWDGFWAGAGDDVLEGRAGGDHLDGGAGFDFAVYWSATSGVVASLGNPMVNWGDAYGDTYDSIEGLQGSNHGDSLYGFWSSNTLYGWGGNDLLAGDGGNDYLHGGDGADTISGGDGLDWLIGGMGRDYFRFEGPAHAANADTIEDFSTAEDLIQLSRSWFKVPGAGNLDSAAFTIGSAAATAAHRIIYNRSSGELFYDADGSGMAAGQVKFASVGAGLNLTHMHFLLV</sequence>
<evidence type="ECO:0000313" key="12">
    <source>
        <dbReference type="Proteomes" id="UP000818323"/>
    </source>
</evidence>
<dbReference type="PANTHER" id="PTHR38340">
    <property type="entry name" value="S-LAYER PROTEIN"/>
    <property type="match status" value="1"/>
</dbReference>
<comment type="subcellular location">
    <subcellularLocation>
        <location evidence="2">Membrane</location>
    </subcellularLocation>
    <subcellularLocation>
        <location evidence="3">Secreted</location>
    </subcellularLocation>
</comment>
<evidence type="ECO:0000313" key="11">
    <source>
        <dbReference type="EMBL" id="NBJ26384.1"/>
    </source>
</evidence>
<dbReference type="InterPro" id="IPR006026">
    <property type="entry name" value="Peptidase_Metallo"/>
</dbReference>
<dbReference type="PRINTS" id="PR01488">
    <property type="entry name" value="RTXTOXINA"/>
</dbReference>
<gene>
    <name evidence="11" type="ORF">GR303_18750</name>
</gene>
<accession>A0ABW9Z155</accession>
<protein>
    <recommendedName>
        <fullName evidence="10">Peptidase metallopeptidase domain-containing protein</fullName>
    </recommendedName>
</protein>
<dbReference type="InterPro" id="IPR018511">
    <property type="entry name" value="Hemolysin-typ_Ca-bd_CS"/>
</dbReference>
<dbReference type="Proteomes" id="UP000818323">
    <property type="component" value="Unassembled WGS sequence"/>
</dbReference>
<dbReference type="InterPro" id="IPR024079">
    <property type="entry name" value="MetalloPept_cat_dom_sf"/>
</dbReference>
<reference evidence="11 12" key="1">
    <citation type="submission" date="2020-01" db="EMBL/GenBank/DDBJ databases">
        <title>Microvirga sp. nov., an arsenate reduction bacterium isolated from Tibet hotspring sediments.</title>
        <authorList>
            <person name="Yuan C.-G."/>
        </authorList>
    </citation>
    <scope>NUCLEOTIDE SEQUENCE [LARGE SCALE GENOMIC DNA]</scope>
    <source>
        <strain evidence="11 12">SYSU G3D203</strain>
    </source>
</reference>
<dbReference type="SUPFAM" id="SSF55486">
    <property type="entry name" value="Metalloproteases ('zincins'), catalytic domain"/>
    <property type="match status" value="1"/>
</dbReference>
<dbReference type="InterPro" id="IPR003995">
    <property type="entry name" value="RTX_toxin_determinant-A"/>
</dbReference>
<keyword evidence="5" id="KW-0964">Secreted</keyword>
<dbReference type="SUPFAM" id="SSF51120">
    <property type="entry name" value="beta-Roll"/>
    <property type="match status" value="4"/>
</dbReference>
<dbReference type="PANTHER" id="PTHR38340:SF1">
    <property type="entry name" value="S-LAYER PROTEIN"/>
    <property type="match status" value="1"/>
</dbReference>
<comment type="caution">
    <text evidence="11">The sequence shown here is derived from an EMBL/GenBank/DDBJ whole genome shotgun (WGS) entry which is preliminary data.</text>
</comment>
<dbReference type="Pfam" id="PF00353">
    <property type="entry name" value="HemolysinCabind"/>
    <property type="match status" value="7"/>
</dbReference>
<comment type="cofactor">
    <cofactor evidence="1">
        <name>Ca(2+)</name>
        <dbReference type="ChEBI" id="CHEBI:29108"/>
    </cofactor>
</comment>
<evidence type="ECO:0000256" key="2">
    <source>
        <dbReference type="ARBA" id="ARBA00004370"/>
    </source>
</evidence>
<dbReference type="PRINTS" id="PR00313">
    <property type="entry name" value="CABNDNGRPT"/>
</dbReference>
<organism evidence="11 12">
    <name type="scientific">Microvirga arsenatis</name>
    <dbReference type="NCBI Taxonomy" id="2692265"/>
    <lineage>
        <taxon>Bacteria</taxon>
        <taxon>Pseudomonadati</taxon>
        <taxon>Pseudomonadota</taxon>
        <taxon>Alphaproteobacteria</taxon>
        <taxon>Hyphomicrobiales</taxon>
        <taxon>Methylobacteriaceae</taxon>
        <taxon>Microvirga</taxon>
    </lineage>
</organism>
<comment type="similarity">
    <text evidence="4">Belongs to the peptidase M10B family.</text>
</comment>
<dbReference type="CDD" id="cd04277">
    <property type="entry name" value="ZnMc_serralysin_like"/>
    <property type="match status" value="1"/>
</dbReference>
<dbReference type="InterPro" id="IPR011049">
    <property type="entry name" value="Serralysin-like_metalloprot_C"/>
</dbReference>
<evidence type="ECO:0000256" key="4">
    <source>
        <dbReference type="ARBA" id="ARBA00009490"/>
    </source>
</evidence>
<dbReference type="Gene3D" id="2.150.10.10">
    <property type="entry name" value="Serralysin-like metalloprotease, C-terminal"/>
    <property type="match status" value="6"/>
</dbReference>
<feature type="domain" description="Peptidase metallopeptidase" evidence="10">
    <location>
        <begin position="75"/>
        <end position="244"/>
    </location>
</feature>
<evidence type="ECO:0000256" key="1">
    <source>
        <dbReference type="ARBA" id="ARBA00001913"/>
    </source>
</evidence>
<evidence type="ECO:0000256" key="6">
    <source>
        <dbReference type="ARBA" id="ARBA00022656"/>
    </source>
</evidence>
<dbReference type="Gene3D" id="3.40.390.10">
    <property type="entry name" value="Collagenase (Catalytic Domain)"/>
    <property type="match status" value="1"/>
</dbReference>
<dbReference type="PROSITE" id="PS00330">
    <property type="entry name" value="HEMOLYSIN_CALCIUM"/>
    <property type="match status" value="10"/>
</dbReference>
<evidence type="ECO:0000256" key="7">
    <source>
        <dbReference type="ARBA" id="ARBA00022737"/>
    </source>
</evidence>
<keyword evidence="8" id="KW-0843">Virulence</keyword>
<evidence type="ECO:0000259" key="10">
    <source>
        <dbReference type="SMART" id="SM00235"/>
    </source>
</evidence>
<dbReference type="SMART" id="SM00235">
    <property type="entry name" value="ZnMc"/>
    <property type="match status" value="1"/>
</dbReference>
<dbReference type="InterPro" id="IPR034033">
    <property type="entry name" value="Serralysin-like"/>
</dbReference>
<evidence type="ECO:0000256" key="3">
    <source>
        <dbReference type="ARBA" id="ARBA00004613"/>
    </source>
</evidence>
<evidence type="ECO:0000256" key="8">
    <source>
        <dbReference type="ARBA" id="ARBA00023026"/>
    </source>
</evidence>
<keyword evidence="12" id="KW-1185">Reference proteome</keyword>
<dbReference type="InterPro" id="IPR013858">
    <property type="entry name" value="Peptidase_M10B_C"/>
</dbReference>
<dbReference type="Pfam" id="PF08548">
    <property type="entry name" value="Peptidase_M10_C"/>
    <property type="match status" value="1"/>
</dbReference>
<dbReference type="EMBL" id="JAAAXJ010000013">
    <property type="protein sequence ID" value="NBJ26384.1"/>
    <property type="molecule type" value="Genomic_DNA"/>
</dbReference>
<keyword evidence="9" id="KW-0472">Membrane</keyword>
<dbReference type="InterPro" id="IPR050557">
    <property type="entry name" value="RTX_toxin/Mannuronan_C5-epim"/>
</dbReference>
<evidence type="ECO:0000256" key="9">
    <source>
        <dbReference type="ARBA" id="ARBA00023136"/>
    </source>
</evidence>
<dbReference type="RefSeq" id="WP_161726298.1">
    <property type="nucleotide sequence ID" value="NZ_JAAAXI010000032.1"/>
</dbReference>